<dbReference type="PANTHER" id="PTHR11787">
    <property type="entry name" value="RAB GDP-DISSOCIATION INHIBITOR"/>
    <property type="match status" value="1"/>
</dbReference>
<feature type="compositionally biased region" description="Low complexity" evidence="2">
    <location>
        <begin position="224"/>
        <end position="254"/>
    </location>
</feature>
<dbReference type="GO" id="GO:0016192">
    <property type="term" value="P:vesicle-mediated transport"/>
    <property type="evidence" value="ECO:0007669"/>
    <property type="project" value="TreeGrafter"/>
</dbReference>
<dbReference type="GO" id="GO:0005829">
    <property type="term" value="C:cytosol"/>
    <property type="evidence" value="ECO:0007669"/>
    <property type="project" value="TreeGrafter"/>
</dbReference>
<gene>
    <name evidence="3" type="ORF">PPROV_000773100</name>
</gene>
<evidence type="ECO:0000313" key="4">
    <source>
        <dbReference type="Proteomes" id="UP000660262"/>
    </source>
</evidence>
<dbReference type="GO" id="GO:0007264">
    <property type="term" value="P:small GTPase-mediated signal transduction"/>
    <property type="evidence" value="ECO:0007669"/>
    <property type="project" value="InterPro"/>
</dbReference>
<evidence type="ECO:0000256" key="2">
    <source>
        <dbReference type="SAM" id="MobiDB-lite"/>
    </source>
</evidence>
<dbReference type="Gene3D" id="1.10.405.10">
    <property type="entry name" value="Guanine Nucleotide Dissociation Inhibitor, domain 1"/>
    <property type="match status" value="1"/>
</dbReference>
<dbReference type="Gene3D" id="3.30.519.10">
    <property type="entry name" value="Guanine Nucleotide Dissociation Inhibitor, domain 2"/>
    <property type="match status" value="1"/>
</dbReference>
<dbReference type="OrthoDB" id="9446342at2759"/>
<dbReference type="EMBL" id="BNJQ01000023">
    <property type="protein sequence ID" value="GHP08994.1"/>
    <property type="molecule type" value="Genomic_DNA"/>
</dbReference>
<proteinExistence type="inferred from homology"/>
<dbReference type="GO" id="GO:0005968">
    <property type="term" value="C:Rab-protein geranylgeranyltransferase complex"/>
    <property type="evidence" value="ECO:0007669"/>
    <property type="project" value="TreeGrafter"/>
</dbReference>
<dbReference type="PANTHER" id="PTHR11787:SF4">
    <property type="entry name" value="CHM, RAB ESCORT PROTEIN 1"/>
    <property type="match status" value="1"/>
</dbReference>
<evidence type="ECO:0000313" key="3">
    <source>
        <dbReference type="EMBL" id="GHP08994.1"/>
    </source>
</evidence>
<evidence type="ECO:0008006" key="5">
    <source>
        <dbReference type="Google" id="ProtNLM"/>
    </source>
</evidence>
<dbReference type="GO" id="GO:0005092">
    <property type="term" value="F:GDP-dissociation inhibitor activity"/>
    <property type="evidence" value="ECO:0007669"/>
    <property type="project" value="InterPro"/>
</dbReference>
<dbReference type="Gene3D" id="3.50.50.60">
    <property type="entry name" value="FAD/NAD(P)-binding domain"/>
    <property type="match status" value="1"/>
</dbReference>
<name>A0A830HP88_9CHLO</name>
<protein>
    <recommendedName>
        <fullName evidence="5">Rab proteins geranylgeranyltransferase component</fullName>
    </recommendedName>
</protein>
<dbReference type="SUPFAM" id="SSF51905">
    <property type="entry name" value="FAD/NAD(P)-binding domain"/>
    <property type="match status" value="1"/>
</dbReference>
<dbReference type="PRINTS" id="PR00891">
    <property type="entry name" value="RABGDIREP"/>
</dbReference>
<dbReference type="AlphaFoldDB" id="A0A830HP88"/>
<dbReference type="GO" id="GO:0005634">
    <property type="term" value="C:nucleus"/>
    <property type="evidence" value="ECO:0007669"/>
    <property type="project" value="TreeGrafter"/>
</dbReference>
<comment type="similarity">
    <text evidence="1">Belongs to the Rab GDI family.</text>
</comment>
<keyword evidence="4" id="KW-1185">Reference proteome</keyword>
<organism evidence="3 4">
    <name type="scientific">Pycnococcus provasolii</name>
    <dbReference type="NCBI Taxonomy" id="41880"/>
    <lineage>
        <taxon>Eukaryota</taxon>
        <taxon>Viridiplantae</taxon>
        <taxon>Chlorophyta</taxon>
        <taxon>Pseudoscourfieldiophyceae</taxon>
        <taxon>Pseudoscourfieldiales</taxon>
        <taxon>Pycnococcaceae</taxon>
        <taxon>Pycnococcus</taxon>
    </lineage>
</organism>
<dbReference type="Proteomes" id="UP000660262">
    <property type="component" value="Unassembled WGS sequence"/>
</dbReference>
<dbReference type="InterPro" id="IPR036188">
    <property type="entry name" value="FAD/NAD-bd_sf"/>
</dbReference>
<sequence length="639" mass="66856">MAESSVDDDGLGMISPTRFDVVILGTSTPMSLLAASLSASSFVLQLDSASFYGGFDASRSIKEWCSSPKMLRDGGSAGGGDMGELGIVHLQVEKPGCKAVLQESEATHHTPGEPPSGACVSEEEEEEEKWSRILVDAGAPRNAHAAGAMVRALARSQAGRHTEFQLNDAVLCLGEDGKFVKVPFSRADVFTSAAMPAADKRALMRALAPLARGSRGALGGEDGAGPQCQPAAPTQAPDASVRGDDSSSSPVSAAAFREHAERAYGMRRTLADALTYAVALAPHAGVPPPNAPDCHSLARRFLHSSGAFGQGTSPLLVPLYGSAEVAMALCRMAAVKGAIQVLRRGVSQVDDGGITTTTGQRIECRSVILPASKLSELVTSAADCVACTHVARSAHLLDAPLSFEGSAGVSGNRILAVYPPSEAYTDAPLFLEQRQHRERGCLYWTVYMSTVLPSPLDASARDASFDAMRRALRVASGGALFPADGDSARHRSVDDDSAAPRRLWSAWYVQESYTASSSTTDFLPSNVTVVDDVNASPHFEDACTSASVALLRVLETLGGSVGTSETAVDEDGDVSAEQTAARLFRAVADPDVDTLSDPVDSAAEKSDAADGKRAYELADYDDFGDIDLLEAADALLADS</sequence>
<feature type="region of interest" description="Disordered" evidence="2">
    <location>
        <begin position="215"/>
        <end position="254"/>
    </location>
</feature>
<comment type="caution">
    <text evidence="3">The sequence shown here is derived from an EMBL/GenBank/DDBJ whole genome shotgun (WGS) entry which is preliminary data.</text>
</comment>
<accession>A0A830HP88</accession>
<evidence type="ECO:0000256" key="1">
    <source>
        <dbReference type="ARBA" id="ARBA00005593"/>
    </source>
</evidence>
<feature type="region of interest" description="Disordered" evidence="2">
    <location>
        <begin position="103"/>
        <end position="125"/>
    </location>
</feature>
<dbReference type="InterPro" id="IPR018203">
    <property type="entry name" value="GDP_dissociation_inhibitor"/>
</dbReference>
<reference evidence="3" key="1">
    <citation type="submission" date="2020-10" db="EMBL/GenBank/DDBJ databases">
        <title>Unveiling of a novel bifunctional photoreceptor, Dualchrome1, isolated from a cosmopolitan green alga.</title>
        <authorList>
            <person name="Suzuki S."/>
            <person name="Kawachi M."/>
        </authorList>
    </citation>
    <scope>NUCLEOTIDE SEQUENCE</scope>
    <source>
        <strain evidence="3">NIES 2893</strain>
    </source>
</reference>